<dbReference type="Proteomes" id="UP000008854">
    <property type="component" value="Unassembled WGS sequence"/>
</dbReference>
<organism evidence="1 2">
    <name type="scientific">Schistosoma mansoni</name>
    <name type="common">Blood fluke</name>
    <dbReference type="NCBI Taxonomy" id="6183"/>
    <lineage>
        <taxon>Eukaryota</taxon>
        <taxon>Metazoa</taxon>
        <taxon>Spiralia</taxon>
        <taxon>Lophotrochozoa</taxon>
        <taxon>Platyhelminthes</taxon>
        <taxon>Trematoda</taxon>
        <taxon>Digenea</taxon>
        <taxon>Strigeidida</taxon>
        <taxon>Schistosomatoidea</taxon>
        <taxon>Schistosomatidae</taxon>
        <taxon>Schistosoma</taxon>
    </lineage>
</organism>
<accession>A0A5K4F715</accession>
<reference evidence="2" key="2">
    <citation type="submission" date="2019-11" db="UniProtKB">
        <authorList>
            <consortium name="WormBaseParasite"/>
        </authorList>
    </citation>
    <scope>IDENTIFICATION</scope>
    <source>
        <strain evidence="2">Puerto Rican</strain>
    </source>
</reference>
<proteinExistence type="predicted"/>
<evidence type="ECO:0000313" key="2">
    <source>
        <dbReference type="WBParaSite" id="Smp_328120.1"/>
    </source>
</evidence>
<evidence type="ECO:0000313" key="1">
    <source>
        <dbReference type="Proteomes" id="UP000008854"/>
    </source>
</evidence>
<dbReference type="InParanoid" id="A0A5K4F715"/>
<sequence length="120" mass="13931">MGEWLRILCVQSIVFGYSLCYTTLISPIHSTNNRGDLLTMKQLIKNFYISLPNFKIKINKNLINKFTGKHLCLTSKVEVLFQSSKVKHVIYHTKFKFKIHMATISKNTNLKSPLICQRIL</sequence>
<reference evidence="1" key="1">
    <citation type="journal article" date="2012" name="PLoS Negl. Trop. Dis.">
        <title>A systematically improved high quality genome and transcriptome of the human blood fluke Schistosoma mansoni.</title>
        <authorList>
            <person name="Protasio A.V."/>
            <person name="Tsai I.J."/>
            <person name="Babbage A."/>
            <person name="Nichol S."/>
            <person name="Hunt M."/>
            <person name="Aslett M.A."/>
            <person name="De Silva N."/>
            <person name="Velarde G.S."/>
            <person name="Anderson T.J."/>
            <person name="Clark R.C."/>
            <person name="Davidson C."/>
            <person name="Dillon G.P."/>
            <person name="Holroyd N.E."/>
            <person name="LoVerde P.T."/>
            <person name="Lloyd C."/>
            <person name="McQuillan J."/>
            <person name="Oliveira G."/>
            <person name="Otto T.D."/>
            <person name="Parker-Manuel S.J."/>
            <person name="Quail M.A."/>
            <person name="Wilson R.A."/>
            <person name="Zerlotini A."/>
            <person name="Dunne D.W."/>
            <person name="Berriman M."/>
        </authorList>
    </citation>
    <scope>NUCLEOTIDE SEQUENCE [LARGE SCALE GENOMIC DNA]</scope>
    <source>
        <strain evidence="1">Puerto Rican</strain>
    </source>
</reference>
<protein>
    <submittedName>
        <fullName evidence="2">Secreted protein</fullName>
    </submittedName>
</protein>
<dbReference type="AlphaFoldDB" id="A0A5K4F715"/>
<dbReference type="WBParaSite" id="Smp_328120.1">
    <property type="protein sequence ID" value="Smp_328120.1"/>
    <property type="gene ID" value="Smp_328120"/>
</dbReference>
<name>A0A5K4F715_SCHMA</name>
<keyword evidence="1" id="KW-1185">Reference proteome</keyword>